<dbReference type="EMBL" id="JAYMYQ010000069">
    <property type="protein sequence ID" value="KAK7296487.1"/>
    <property type="molecule type" value="Genomic_DNA"/>
</dbReference>
<evidence type="ECO:0000313" key="1">
    <source>
        <dbReference type="EMBL" id="KAK7296487.1"/>
    </source>
</evidence>
<proteinExistence type="predicted"/>
<accession>A0AAN9JCG3</accession>
<comment type="caution">
    <text evidence="1">The sequence shown here is derived from an EMBL/GenBank/DDBJ whole genome shotgun (WGS) entry which is preliminary data.</text>
</comment>
<sequence length="123" mass="14358">MTGQELRLARKAIFRVLRLDWYFIALASLIELAWNERQHGIIISWALTEAPDVEKELASEAAFRKSIQQQASQAFKRIDLEGMYRTWPLFLSRSDKGMGVKAHRYKEELSNKVLSLSLSFRER</sequence>
<gene>
    <name evidence="2" type="ORF">VNO77_46335</name>
    <name evidence="1" type="ORF">VNO77_50199</name>
</gene>
<evidence type="ECO:0000313" key="2">
    <source>
        <dbReference type="EMBL" id="KAK7298792.1"/>
    </source>
</evidence>
<dbReference type="Proteomes" id="UP001367508">
    <property type="component" value="Unassembled WGS sequence"/>
</dbReference>
<evidence type="ECO:0000313" key="3">
    <source>
        <dbReference type="Proteomes" id="UP001367508"/>
    </source>
</evidence>
<dbReference type="EMBL" id="JAYMYQ010000024">
    <property type="protein sequence ID" value="KAK7298792.1"/>
    <property type="molecule type" value="Genomic_DNA"/>
</dbReference>
<dbReference type="AlphaFoldDB" id="A0AAN9JCG3"/>
<protein>
    <submittedName>
        <fullName evidence="1">Uncharacterized protein</fullName>
    </submittedName>
</protein>
<name>A0AAN9JCG3_CANGL</name>
<reference evidence="1 3" key="1">
    <citation type="submission" date="2024-01" db="EMBL/GenBank/DDBJ databases">
        <title>The genomes of 5 underutilized Papilionoideae crops provide insights into root nodulation and disease resistanc.</title>
        <authorList>
            <person name="Jiang F."/>
        </authorList>
    </citation>
    <scope>NUCLEOTIDE SEQUENCE [LARGE SCALE GENOMIC DNA]</scope>
    <source>
        <strain evidence="1">LVBAO_FW01</strain>
        <tissue evidence="1">Leaves</tissue>
    </source>
</reference>
<keyword evidence="3" id="KW-1185">Reference proteome</keyword>
<organism evidence="1 3">
    <name type="scientific">Canavalia gladiata</name>
    <name type="common">Sword bean</name>
    <name type="synonym">Dolichos gladiatus</name>
    <dbReference type="NCBI Taxonomy" id="3824"/>
    <lineage>
        <taxon>Eukaryota</taxon>
        <taxon>Viridiplantae</taxon>
        <taxon>Streptophyta</taxon>
        <taxon>Embryophyta</taxon>
        <taxon>Tracheophyta</taxon>
        <taxon>Spermatophyta</taxon>
        <taxon>Magnoliopsida</taxon>
        <taxon>eudicotyledons</taxon>
        <taxon>Gunneridae</taxon>
        <taxon>Pentapetalae</taxon>
        <taxon>rosids</taxon>
        <taxon>fabids</taxon>
        <taxon>Fabales</taxon>
        <taxon>Fabaceae</taxon>
        <taxon>Papilionoideae</taxon>
        <taxon>50 kb inversion clade</taxon>
        <taxon>NPAAA clade</taxon>
        <taxon>indigoferoid/millettioid clade</taxon>
        <taxon>Phaseoleae</taxon>
        <taxon>Canavalia</taxon>
    </lineage>
</organism>